<feature type="compositionally biased region" description="Polar residues" evidence="16">
    <location>
        <begin position="136"/>
        <end position="159"/>
    </location>
</feature>
<evidence type="ECO:0000256" key="2">
    <source>
        <dbReference type="ARBA" id="ARBA00010945"/>
    </source>
</evidence>
<dbReference type="PROSITE" id="PS50173">
    <property type="entry name" value="UMUC"/>
    <property type="match status" value="1"/>
</dbReference>
<evidence type="ECO:0000256" key="14">
    <source>
        <dbReference type="PIRNR" id="PIRNR036573"/>
    </source>
</evidence>
<accession>A0A1X2IYL7</accession>
<evidence type="ECO:0000256" key="15">
    <source>
        <dbReference type="PIRSR" id="PIRSR036573-2"/>
    </source>
</evidence>
<sequence>MADQDPYGAIKFGEFRKYMQNKESKLKEQESILGNQGESGIIPVLQGLSIHVNGYTDPPQSELRRLIVQYGGDYQHYLKKSKVTHIIATTLTNSKMEEFRAYKVVTPNWITDSIQQGQLLPWTEYRVIQNQSAQRELSFGPQLTSKASSSPLQTRQTTPKAKPDPTLQKAKSLSTRTESTSKPLLPLPQLQQSISTPQPYTDISMPISPHYTTEQEQNQLPSGKELNTALLANPWNRNNSSTNPDFIKKYYQSSRLHHLSSWKAELKDIVRKAKEQQQESTRLRPISSKRNDSHRLVMHVDFDCFFASVGIKSRPELAKLPVAVSHGKGLSKNSSSDIASCNYVARSFGVRNGMHVGRAKELCPNLQIIPYEFEKYKEVSEIFYGILFQYADEIQAVSVDEALLEMGSHITVAGRNEEESLALMVRNEIRKKTGCEASIGMGANILLARLATKKAKPCNHYYCDPQDVAAFLSEQKVEDLPGVGYAMKSKFQDMGVTTVGQLRQVAKSILLSKFGPKTGQTLYDFSRGIDDRRLITKQPRQSVSAEVNWGVRFENNEQIEAFLGSLSSEISERLKAIDRKGKSITLKVLVRAKHAGEAAKHLGCGECDSHSKSVVLDFFTDDADVIAKHVKHALKSFTFLAVDIRGLSIQIQKLNNDADQNISVEDNQQRRLKFDSVHDAVTHSNQHKPESSKSKMAIDYEMYMELPQDIQRELNEEHELEFITNPQQEDRPTELHQKDQTPEPAASNENITPPPAVVTQDPSQFLPALPNWSQLDPSALLALPQNMQKQVLEAYKSSTSSKHQYIDNTTTTADTGSKPISLKPSLSGNTSANGDYGKITKSTSPRRSKPRFSKKKNLNGITLTQLFPPSPKRTTIQNVEDDEGALFLSGDGNTTGAQLMVGTTDRYTMEGNGLAPAIRDLNPSDFTLVNGTHPKSMEIWPQLPKDIQQELLQTYYQEQRQKRIQNKTVTDVQKRIPSAPIQTEPILMGKSNLADVRTLLSAWVHEFSSAPDSKDVQTVTNYLKELVWCKDLEKVQLLLMHLDRITQADSINKTTWANSVQGMKESVSHEMIIVYGAPLG</sequence>
<dbReference type="CDD" id="cd17719">
    <property type="entry name" value="BRCT_Rev1"/>
    <property type="match status" value="1"/>
</dbReference>
<evidence type="ECO:0000256" key="3">
    <source>
        <dbReference type="ARBA" id="ARBA00020399"/>
    </source>
</evidence>
<dbReference type="SMART" id="SM00292">
    <property type="entry name" value="BRCT"/>
    <property type="match status" value="1"/>
</dbReference>
<comment type="subcellular location">
    <subcellularLocation>
        <location evidence="1 14">Nucleus</location>
    </subcellularLocation>
</comment>
<reference evidence="19 20" key="1">
    <citation type="submission" date="2016-07" db="EMBL/GenBank/DDBJ databases">
        <title>Pervasive Adenine N6-methylation of Active Genes in Fungi.</title>
        <authorList>
            <consortium name="DOE Joint Genome Institute"/>
            <person name="Mondo S.J."/>
            <person name="Dannebaum R.O."/>
            <person name="Kuo R.C."/>
            <person name="Labutti K."/>
            <person name="Haridas S."/>
            <person name="Kuo A."/>
            <person name="Salamov A."/>
            <person name="Ahrendt S.R."/>
            <person name="Lipzen A."/>
            <person name="Sullivan W."/>
            <person name="Andreopoulos W.B."/>
            <person name="Clum A."/>
            <person name="Lindquist E."/>
            <person name="Daum C."/>
            <person name="Ramamoorthy G.K."/>
            <person name="Gryganskyi A."/>
            <person name="Culley D."/>
            <person name="Magnuson J.K."/>
            <person name="James T.Y."/>
            <person name="O'Malley M.A."/>
            <person name="Stajich J.E."/>
            <person name="Spatafora J.W."/>
            <person name="Visel A."/>
            <person name="Grigoriev I.V."/>
        </authorList>
    </citation>
    <scope>NUCLEOTIDE SEQUENCE [LARGE SCALE GENOMIC DNA]</scope>
    <source>
        <strain evidence="19 20">NRRL 1336</strain>
    </source>
</reference>
<keyword evidence="12 14" id="KW-0539">Nucleus</keyword>
<dbReference type="Proteomes" id="UP000193560">
    <property type="component" value="Unassembled WGS sequence"/>
</dbReference>
<evidence type="ECO:0000256" key="13">
    <source>
        <dbReference type="ARBA" id="ARBA00058985"/>
    </source>
</evidence>
<dbReference type="InterPro" id="IPR001126">
    <property type="entry name" value="UmuC"/>
</dbReference>
<feature type="compositionally biased region" description="Basic residues" evidence="16">
    <location>
        <begin position="844"/>
        <end position="855"/>
    </location>
</feature>
<evidence type="ECO:0000313" key="19">
    <source>
        <dbReference type="EMBL" id="ORZ24424.1"/>
    </source>
</evidence>
<evidence type="ECO:0000256" key="1">
    <source>
        <dbReference type="ARBA" id="ARBA00004123"/>
    </source>
</evidence>
<dbReference type="GO" id="GO:0070987">
    <property type="term" value="P:error-free translesion synthesis"/>
    <property type="evidence" value="ECO:0007669"/>
    <property type="project" value="TreeGrafter"/>
</dbReference>
<keyword evidence="4 14" id="KW-0237">DNA synthesis</keyword>
<dbReference type="InterPro" id="IPR001357">
    <property type="entry name" value="BRCT_dom"/>
</dbReference>
<dbReference type="SUPFAM" id="SSF52113">
    <property type="entry name" value="BRCT domain"/>
    <property type="match status" value="1"/>
</dbReference>
<dbReference type="Gene3D" id="1.20.58.1280">
    <property type="entry name" value="DNA repair protein Rev1, C-terminal domain"/>
    <property type="match status" value="1"/>
</dbReference>
<comment type="similarity">
    <text evidence="2 14">Belongs to the DNA polymerase type-Y family.</text>
</comment>
<name>A0A1X2IYL7_9FUNG</name>
<feature type="region of interest" description="Disordered" evidence="16">
    <location>
        <begin position="136"/>
        <end position="220"/>
    </location>
</feature>
<dbReference type="GO" id="GO:0042276">
    <property type="term" value="P:error-prone translesion synthesis"/>
    <property type="evidence" value="ECO:0007669"/>
    <property type="project" value="InterPro"/>
</dbReference>
<dbReference type="PIRSF" id="PIRSF036573">
    <property type="entry name" value="REV1"/>
    <property type="match status" value="1"/>
</dbReference>
<keyword evidence="11 14" id="KW-0234">DNA repair</keyword>
<feature type="binding site" evidence="15">
    <location>
        <position position="401"/>
    </location>
    <ligand>
        <name>Mg(2+)</name>
        <dbReference type="ChEBI" id="CHEBI:18420"/>
        <label>1</label>
    </ligand>
</feature>
<evidence type="ECO:0000256" key="6">
    <source>
        <dbReference type="ARBA" id="ARBA00022695"/>
    </source>
</evidence>
<feature type="binding site" evidence="15">
    <location>
        <position position="301"/>
    </location>
    <ligand>
        <name>Mg(2+)</name>
        <dbReference type="ChEBI" id="CHEBI:18420"/>
        <label>1</label>
    </ligand>
</feature>
<dbReference type="Pfam" id="PF21999">
    <property type="entry name" value="IMS_HHH_1"/>
    <property type="match status" value="1"/>
</dbReference>
<dbReference type="FunFam" id="3.40.50.10190:FF:000011">
    <property type="entry name" value="DNA repair protein REV1"/>
    <property type="match status" value="1"/>
</dbReference>
<feature type="domain" description="UmuC" evidence="18">
    <location>
        <begin position="297"/>
        <end position="484"/>
    </location>
</feature>
<dbReference type="InterPro" id="IPR036420">
    <property type="entry name" value="BRCT_dom_sf"/>
</dbReference>
<feature type="compositionally biased region" description="Polar residues" evidence="16">
    <location>
        <begin position="824"/>
        <end position="833"/>
    </location>
</feature>
<keyword evidence="7 15" id="KW-0479">Metal-binding</keyword>
<dbReference type="FunFam" id="3.30.1490.100:FF:000001">
    <property type="entry name" value="DNA repair protein REV1"/>
    <property type="match status" value="1"/>
</dbReference>
<keyword evidence="9 15" id="KW-0460">Magnesium</keyword>
<dbReference type="OrthoDB" id="427711at2759"/>
<evidence type="ECO:0000259" key="17">
    <source>
        <dbReference type="PROSITE" id="PS50172"/>
    </source>
</evidence>
<dbReference type="Gene3D" id="3.30.1490.100">
    <property type="entry name" value="DNA polymerase, Y-family, little finger domain"/>
    <property type="match status" value="1"/>
</dbReference>
<dbReference type="GO" id="GO:0017125">
    <property type="term" value="F:deoxycytidyl transferase activity"/>
    <property type="evidence" value="ECO:0007669"/>
    <property type="project" value="TreeGrafter"/>
</dbReference>
<dbReference type="EMBL" id="MCGE01000002">
    <property type="protein sequence ID" value="ORZ24424.1"/>
    <property type="molecule type" value="Genomic_DNA"/>
</dbReference>
<feature type="region of interest" description="Disordered" evidence="16">
    <location>
        <begin position="794"/>
        <end position="855"/>
    </location>
</feature>
<dbReference type="InterPro" id="IPR012112">
    <property type="entry name" value="REV1"/>
</dbReference>
<dbReference type="GO" id="GO:0006281">
    <property type="term" value="P:DNA repair"/>
    <property type="evidence" value="ECO:0007669"/>
    <property type="project" value="UniProtKB-KW"/>
</dbReference>
<dbReference type="SUPFAM" id="SSF56672">
    <property type="entry name" value="DNA/RNA polymerases"/>
    <property type="match status" value="1"/>
</dbReference>
<dbReference type="PANTHER" id="PTHR45990">
    <property type="entry name" value="DNA REPAIR PROTEIN REV1"/>
    <property type="match status" value="1"/>
</dbReference>
<dbReference type="Gene3D" id="6.10.250.1490">
    <property type="match status" value="1"/>
</dbReference>
<dbReference type="PANTHER" id="PTHR45990:SF1">
    <property type="entry name" value="DNA REPAIR PROTEIN REV1"/>
    <property type="match status" value="1"/>
</dbReference>
<dbReference type="Pfam" id="PF16727">
    <property type="entry name" value="REV1_C"/>
    <property type="match status" value="1"/>
</dbReference>
<keyword evidence="20" id="KW-1185">Reference proteome</keyword>
<evidence type="ECO:0000256" key="7">
    <source>
        <dbReference type="ARBA" id="ARBA00022723"/>
    </source>
</evidence>
<dbReference type="Gene3D" id="3.30.70.270">
    <property type="match status" value="1"/>
</dbReference>
<comment type="function">
    <text evidence="13">Deoxycytidyl transferase involved in DNA repair. Transfers a dCMP residue from dCTP to the 3'-end of a DNA primer in a template-dependent reaction. May assist in the first step in the bypass of abasic lesions by the insertion of a nucleotide opposite the lesion. Required for normal induction of mutations by physical and chemical agents. Involved in mitochondrial DNA mutagenesis.</text>
</comment>
<evidence type="ECO:0000256" key="10">
    <source>
        <dbReference type="ARBA" id="ARBA00023125"/>
    </source>
</evidence>
<dbReference type="InterPro" id="IPR036775">
    <property type="entry name" value="DNA_pol_Y-fam_lit_finger_sf"/>
</dbReference>
<gene>
    <name evidence="19" type="ORF">BCR42DRAFT_342701</name>
</gene>
<evidence type="ECO:0000256" key="8">
    <source>
        <dbReference type="ARBA" id="ARBA00022763"/>
    </source>
</evidence>
<dbReference type="Pfam" id="PF16589">
    <property type="entry name" value="BRCT_2"/>
    <property type="match status" value="1"/>
</dbReference>
<evidence type="ECO:0000256" key="4">
    <source>
        <dbReference type="ARBA" id="ARBA00022634"/>
    </source>
</evidence>
<evidence type="ECO:0000313" key="20">
    <source>
        <dbReference type="Proteomes" id="UP000193560"/>
    </source>
</evidence>
<evidence type="ECO:0000256" key="9">
    <source>
        <dbReference type="ARBA" id="ARBA00022842"/>
    </source>
</evidence>
<feature type="binding site" evidence="15">
    <location>
        <position position="400"/>
    </location>
    <ligand>
        <name>Mg(2+)</name>
        <dbReference type="ChEBI" id="CHEBI:18420"/>
        <label>1</label>
    </ligand>
</feature>
<dbReference type="GO" id="GO:0003684">
    <property type="term" value="F:damaged DNA binding"/>
    <property type="evidence" value="ECO:0007669"/>
    <property type="project" value="UniProtKB-UniRule"/>
</dbReference>
<dbReference type="PROSITE" id="PS50172">
    <property type="entry name" value="BRCT"/>
    <property type="match status" value="1"/>
</dbReference>
<keyword evidence="10 14" id="KW-0238">DNA-binding</keyword>
<evidence type="ECO:0000256" key="16">
    <source>
        <dbReference type="SAM" id="MobiDB-lite"/>
    </source>
</evidence>
<keyword evidence="8 14" id="KW-0227">DNA damage</keyword>
<evidence type="ECO:0000256" key="5">
    <source>
        <dbReference type="ARBA" id="ARBA00022679"/>
    </source>
</evidence>
<feature type="compositionally biased region" description="Polar residues" evidence="16">
    <location>
        <begin position="210"/>
        <end position="220"/>
    </location>
</feature>
<dbReference type="InterPro" id="IPR043502">
    <property type="entry name" value="DNA/RNA_pol_sf"/>
</dbReference>
<dbReference type="GO" id="GO:0003887">
    <property type="term" value="F:DNA-directed DNA polymerase activity"/>
    <property type="evidence" value="ECO:0007669"/>
    <property type="project" value="InterPro"/>
</dbReference>
<dbReference type="Gene3D" id="3.40.50.10190">
    <property type="entry name" value="BRCT domain"/>
    <property type="match status" value="1"/>
</dbReference>
<evidence type="ECO:0000259" key="18">
    <source>
        <dbReference type="PROSITE" id="PS50173"/>
    </source>
</evidence>
<feature type="compositionally biased region" description="Low complexity" evidence="16">
    <location>
        <begin position="180"/>
        <end position="199"/>
    </location>
</feature>
<dbReference type="InterPro" id="IPR053848">
    <property type="entry name" value="IMS_HHH_1"/>
</dbReference>
<dbReference type="Gene3D" id="3.40.1170.60">
    <property type="match status" value="1"/>
</dbReference>
<dbReference type="STRING" id="90262.A0A1X2IYL7"/>
<feature type="compositionally biased region" description="Polar residues" evidence="16">
    <location>
        <begin position="796"/>
        <end position="815"/>
    </location>
</feature>
<feature type="compositionally biased region" description="Polar residues" evidence="16">
    <location>
        <begin position="169"/>
        <end position="178"/>
    </location>
</feature>
<comment type="cofactor">
    <cofactor evidence="15">
        <name>Mg(2+)</name>
        <dbReference type="ChEBI" id="CHEBI:18420"/>
    </cofactor>
    <text evidence="15">Binds 2 magnesium ions.</text>
</comment>
<protein>
    <recommendedName>
        <fullName evidence="3 14">DNA repair protein REV1</fullName>
        <ecNumber evidence="14">2.7.7.-</ecNumber>
    </recommendedName>
</protein>
<dbReference type="InterPro" id="IPR043128">
    <property type="entry name" value="Rev_trsase/Diguanyl_cyclase"/>
</dbReference>
<comment type="caution">
    <text evidence="19">The sequence shown here is derived from an EMBL/GenBank/DDBJ whole genome shotgun (WGS) entry which is preliminary data.</text>
</comment>
<dbReference type="GO" id="GO:0046872">
    <property type="term" value="F:metal ion binding"/>
    <property type="evidence" value="ECO:0007669"/>
    <property type="project" value="UniProtKB-KW"/>
</dbReference>
<evidence type="ECO:0000256" key="12">
    <source>
        <dbReference type="ARBA" id="ARBA00023242"/>
    </source>
</evidence>
<dbReference type="CDD" id="cd01701">
    <property type="entry name" value="PolY_Rev1"/>
    <property type="match status" value="1"/>
</dbReference>
<dbReference type="InterPro" id="IPR031991">
    <property type="entry name" value="Rev1_C"/>
</dbReference>
<dbReference type="AlphaFoldDB" id="A0A1X2IYL7"/>
<dbReference type="GO" id="GO:0005634">
    <property type="term" value="C:nucleus"/>
    <property type="evidence" value="ECO:0007669"/>
    <property type="project" value="UniProtKB-SubCell"/>
</dbReference>
<evidence type="ECO:0000256" key="11">
    <source>
        <dbReference type="ARBA" id="ARBA00023204"/>
    </source>
</evidence>
<dbReference type="Pfam" id="PF11799">
    <property type="entry name" value="IMS_C"/>
    <property type="match status" value="1"/>
</dbReference>
<proteinExistence type="inferred from homology"/>
<organism evidence="19 20">
    <name type="scientific">Absidia repens</name>
    <dbReference type="NCBI Taxonomy" id="90262"/>
    <lineage>
        <taxon>Eukaryota</taxon>
        <taxon>Fungi</taxon>
        <taxon>Fungi incertae sedis</taxon>
        <taxon>Mucoromycota</taxon>
        <taxon>Mucoromycotina</taxon>
        <taxon>Mucoromycetes</taxon>
        <taxon>Mucorales</taxon>
        <taxon>Cunninghamellaceae</taxon>
        <taxon>Absidia</taxon>
    </lineage>
</organism>
<dbReference type="InterPro" id="IPR038401">
    <property type="entry name" value="Rev1_C_sf"/>
</dbReference>
<dbReference type="SUPFAM" id="SSF100879">
    <property type="entry name" value="Lesion bypass DNA polymerase (Y-family), little finger domain"/>
    <property type="match status" value="1"/>
</dbReference>
<dbReference type="EC" id="2.7.7.-" evidence="14"/>
<feature type="domain" description="BRCT" evidence="17">
    <location>
        <begin position="40"/>
        <end position="127"/>
    </location>
</feature>
<keyword evidence="5 14" id="KW-0808">Transferase</keyword>
<feature type="compositionally biased region" description="Basic and acidic residues" evidence="16">
    <location>
        <begin position="728"/>
        <end position="741"/>
    </location>
</feature>
<feature type="region of interest" description="Disordered" evidence="16">
    <location>
        <begin position="724"/>
        <end position="770"/>
    </location>
</feature>
<keyword evidence="6 14" id="KW-0548">Nucleotidyltransferase</keyword>
<dbReference type="InterPro" id="IPR017961">
    <property type="entry name" value="DNA_pol_Y-fam_little_finger"/>
</dbReference>
<dbReference type="Pfam" id="PF00817">
    <property type="entry name" value="IMS"/>
    <property type="match status" value="1"/>
</dbReference>
<dbReference type="Gene3D" id="1.10.150.20">
    <property type="entry name" value="5' to 3' exonuclease, C-terminal subdomain"/>
    <property type="match status" value="1"/>
</dbReference>